<dbReference type="PANTHER" id="PTHR13932:SF5">
    <property type="entry name" value="RADICAL S-ADENOSYL METHIONINE DOMAIN-CONTAINING PROTEIN 1, MITOCHONDRIAL"/>
    <property type="match status" value="1"/>
</dbReference>
<name>X1MBA6_9ZZZZ</name>
<evidence type="ECO:0000256" key="1">
    <source>
        <dbReference type="ARBA" id="ARBA00022691"/>
    </source>
</evidence>
<feature type="domain" description="Radical SAM core" evidence="5">
    <location>
        <begin position="27"/>
        <end position="214"/>
    </location>
</feature>
<dbReference type="InterPro" id="IPR058240">
    <property type="entry name" value="rSAM_sf"/>
</dbReference>
<dbReference type="GO" id="GO:0046872">
    <property type="term" value="F:metal ion binding"/>
    <property type="evidence" value="ECO:0007669"/>
    <property type="project" value="UniProtKB-KW"/>
</dbReference>
<feature type="non-terminal residue" evidence="6">
    <location>
        <position position="214"/>
    </location>
</feature>
<evidence type="ECO:0000256" key="2">
    <source>
        <dbReference type="ARBA" id="ARBA00022723"/>
    </source>
</evidence>
<dbReference type="PANTHER" id="PTHR13932">
    <property type="entry name" value="COPROPORPHYRINIGEN III OXIDASE"/>
    <property type="match status" value="1"/>
</dbReference>
<dbReference type="SFLD" id="SFLDS00029">
    <property type="entry name" value="Radical_SAM"/>
    <property type="match status" value="1"/>
</dbReference>
<proteinExistence type="predicted"/>
<keyword evidence="1" id="KW-0949">S-adenosyl-L-methionine</keyword>
<dbReference type="Pfam" id="PF04055">
    <property type="entry name" value="Radical_SAM"/>
    <property type="match status" value="1"/>
</dbReference>
<dbReference type="SFLD" id="SFLDG01065">
    <property type="entry name" value="anaerobic_coproporphyrinogen-I"/>
    <property type="match status" value="1"/>
</dbReference>
<reference evidence="6" key="1">
    <citation type="journal article" date="2014" name="Front. Microbiol.">
        <title>High frequency of phylogenetically diverse reductive dehalogenase-homologous genes in deep subseafloor sedimentary metagenomes.</title>
        <authorList>
            <person name="Kawai M."/>
            <person name="Futagami T."/>
            <person name="Toyoda A."/>
            <person name="Takaki Y."/>
            <person name="Nishi S."/>
            <person name="Hori S."/>
            <person name="Arai W."/>
            <person name="Tsubouchi T."/>
            <person name="Morono Y."/>
            <person name="Uchiyama I."/>
            <person name="Ito T."/>
            <person name="Fujiyama A."/>
            <person name="Inagaki F."/>
            <person name="Takami H."/>
        </authorList>
    </citation>
    <scope>NUCLEOTIDE SEQUENCE</scope>
    <source>
        <strain evidence="6">Expedition CK06-06</strain>
    </source>
</reference>
<evidence type="ECO:0000313" key="6">
    <source>
        <dbReference type="EMBL" id="GAI11950.1"/>
    </source>
</evidence>
<organism evidence="6">
    <name type="scientific">marine sediment metagenome</name>
    <dbReference type="NCBI Taxonomy" id="412755"/>
    <lineage>
        <taxon>unclassified sequences</taxon>
        <taxon>metagenomes</taxon>
        <taxon>ecological metagenomes</taxon>
    </lineage>
</organism>
<evidence type="ECO:0000256" key="4">
    <source>
        <dbReference type="ARBA" id="ARBA00023014"/>
    </source>
</evidence>
<evidence type="ECO:0000256" key="3">
    <source>
        <dbReference type="ARBA" id="ARBA00023004"/>
    </source>
</evidence>
<dbReference type="AlphaFoldDB" id="X1MBA6"/>
<dbReference type="Gene3D" id="3.20.20.70">
    <property type="entry name" value="Aldolase class I"/>
    <property type="match status" value="1"/>
</dbReference>
<dbReference type="InterPro" id="IPR034505">
    <property type="entry name" value="Coproporphyrinogen-III_oxidase"/>
</dbReference>
<keyword evidence="3" id="KW-0408">Iron</keyword>
<dbReference type="CDD" id="cd01335">
    <property type="entry name" value="Radical_SAM"/>
    <property type="match status" value="1"/>
</dbReference>
<dbReference type="EMBL" id="BARV01003805">
    <property type="protein sequence ID" value="GAI11950.1"/>
    <property type="molecule type" value="Genomic_DNA"/>
</dbReference>
<dbReference type="InterPro" id="IPR013785">
    <property type="entry name" value="Aldolase_TIM"/>
</dbReference>
<keyword evidence="2" id="KW-0479">Metal-binding</keyword>
<accession>X1MBA6</accession>
<dbReference type="InterPro" id="IPR006638">
    <property type="entry name" value="Elp3/MiaA/NifB-like_rSAM"/>
</dbReference>
<comment type="caution">
    <text evidence="6">The sequence shown here is derived from an EMBL/GenBank/DDBJ whole genome shotgun (WGS) entry which is preliminary data.</text>
</comment>
<dbReference type="GO" id="GO:0051539">
    <property type="term" value="F:4 iron, 4 sulfur cluster binding"/>
    <property type="evidence" value="ECO:0007669"/>
    <property type="project" value="TreeGrafter"/>
</dbReference>
<dbReference type="SUPFAM" id="SSF102114">
    <property type="entry name" value="Radical SAM enzymes"/>
    <property type="match status" value="1"/>
</dbReference>
<protein>
    <recommendedName>
        <fullName evidence="5">Radical SAM core domain-containing protein</fullName>
    </recommendedName>
</protein>
<gene>
    <name evidence="6" type="ORF">S06H3_08868</name>
</gene>
<dbReference type="GO" id="GO:0006779">
    <property type="term" value="P:porphyrin-containing compound biosynthetic process"/>
    <property type="evidence" value="ECO:0007669"/>
    <property type="project" value="TreeGrafter"/>
</dbReference>
<dbReference type="PROSITE" id="PS51918">
    <property type="entry name" value="RADICAL_SAM"/>
    <property type="match status" value="1"/>
</dbReference>
<dbReference type="SMART" id="SM00729">
    <property type="entry name" value="Elp3"/>
    <property type="match status" value="1"/>
</dbReference>
<sequence length="214" mass="24015">MLGFMIERMTRKKLANIEFSEIEPKFPKDKDEIGLYVHIPFCKMPCPFCAYIRYPWNPKLERPYVEAVKKEIDLYRKVLGDVKINSIYVGGGTPTIMPEGVADILKHVRNAFDMSSDIGVESNPDDLNEKTLALLLDAGVSKLSMGVQSFSDGILKGIGRRSHDAKQALDAIELVMSNDGFDTFSIDLMFSLPTQSLVDLKRDLDIVIEKGLPQ</sequence>
<dbReference type="InterPro" id="IPR007197">
    <property type="entry name" value="rSAM"/>
</dbReference>
<dbReference type="GO" id="GO:0003824">
    <property type="term" value="F:catalytic activity"/>
    <property type="evidence" value="ECO:0007669"/>
    <property type="project" value="InterPro"/>
</dbReference>
<evidence type="ECO:0000259" key="5">
    <source>
        <dbReference type="PROSITE" id="PS51918"/>
    </source>
</evidence>
<keyword evidence="4" id="KW-0411">Iron-sulfur</keyword>
<dbReference type="GO" id="GO:0005737">
    <property type="term" value="C:cytoplasm"/>
    <property type="evidence" value="ECO:0007669"/>
    <property type="project" value="TreeGrafter"/>
</dbReference>